<reference evidence="1 2" key="1">
    <citation type="journal article" date="2020" name="Nature">
        <title>Bacterial chemolithoautotrophy via manganese oxidation.</title>
        <authorList>
            <person name="Yu H."/>
            <person name="Leadbetter J.R."/>
        </authorList>
    </citation>
    <scope>NUCLEOTIDE SEQUENCE [LARGE SCALE GENOMIC DNA]</scope>
    <source>
        <strain evidence="1 2">Mn-1</strain>
    </source>
</reference>
<proteinExistence type="predicted"/>
<sequence length="79" mass="9089">MPYYTQDAKVGDRTYRFYGVQNAHNHNRGIEFSKAIKELCVLSFGDEPELGHFASNQSSIPGGDRVIELKWRNNAWSNR</sequence>
<dbReference type="EMBL" id="VTOW01000003">
    <property type="protein sequence ID" value="NKE72411.1"/>
    <property type="molecule type" value="Genomic_DNA"/>
</dbReference>
<dbReference type="AlphaFoldDB" id="A0A7X6ICC6"/>
<comment type="caution">
    <text evidence="1">The sequence shown here is derived from an EMBL/GenBank/DDBJ whole genome shotgun (WGS) entry which is preliminary data.</text>
</comment>
<protein>
    <submittedName>
        <fullName evidence="1">Uncharacterized protein</fullName>
    </submittedName>
</protein>
<evidence type="ECO:0000313" key="2">
    <source>
        <dbReference type="Proteomes" id="UP000534783"/>
    </source>
</evidence>
<gene>
    <name evidence="1" type="ORF">MNODULE_16795</name>
</gene>
<accession>A0A7X6ICC6</accession>
<name>A0A7X6ICC6_9BACT</name>
<evidence type="ECO:0000313" key="1">
    <source>
        <dbReference type="EMBL" id="NKE72411.1"/>
    </source>
</evidence>
<dbReference type="Proteomes" id="UP000534783">
    <property type="component" value="Unassembled WGS sequence"/>
</dbReference>
<dbReference type="RefSeq" id="WP_168062016.1">
    <property type="nucleotide sequence ID" value="NZ_VTOW01000003.1"/>
</dbReference>
<organism evidence="1 2">
    <name type="scientific">Candidatus Manganitrophus noduliformans</name>
    <dbReference type="NCBI Taxonomy" id="2606439"/>
    <lineage>
        <taxon>Bacteria</taxon>
        <taxon>Pseudomonadati</taxon>
        <taxon>Nitrospirota</taxon>
        <taxon>Nitrospiria</taxon>
        <taxon>Candidatus Troglogloeales</taxon>
        <taxon>Candidatus Manganitrophaceae</taxon>
        <taxon>Candidatus Manganitrophus</taxon>
    </lineage>
</organism>
<keyword evidence="2" id="KW-1185">Reference proteome</keyword>